<protein>
    <submittedName>
        <fullName evidence="1">Uncharacterized protein</fullName>
    </submittedName>
</protein>
<accession>A0AA39IFK9</accession>
<evidence type="ECO:0000313" key="1">
    <source>
        <dbReference type="EMBL" id="KAK0423460.1"/>
    </source>
</evidence>
<organism evidence="1 2">
    <name type="scientific">Steinernema hermaphroditum</name>
    <dbReference type="NCBI Taxonomy" id="289476"/>
    <lineage>
        <taxon>Eukaryota</taxon>
        <taxon>Metazoa</taxon>
        <taxon>Ecdysozoa</taxon>
        <taxon>Nematoda</taxon>
        <taxon>Chromadorea</taxon>
        <taxon>Rhabditida</taxon>
        <taxon>Tylenchina</taxon>
        <taxon>Panagrolaimomorpha</taxon>
        <taxon>Strongyloidoidea</taxon>
        <taxon>Steinernematidae</taxon>
        <taxon>Steinernema</taxon>
    </lineage>
</organism>
<gene>
    <name evidence="1" type="ORF">QR680_008153</name>
</gene>
<dbReference type="Proteomes" id="UP001175271">
    <property type="component" value="Unassembled WGS sequence"/>
</dbReference>
<keyword evidence="2" id="KW-1185">Reference proteome</keyword>
<reference evidence="1" key="1">
    <citation type="submission" date="2023-06" db="EMBL/GenBank/DDBJ databases">
        <title>Genomic analysis of the entomopathogenic nematode Steinernema hermaphroditum.</title>
        <authorList>
            <person name="Schwarz E.M."/>
            <person name="Heppert J.K."/>
            <person name="Baniya A."/>
            <person name="Schwartz H.T."/>
            <person name="Tan C.-H."/>
            <person name="Antoshechkin I."/>
            <person name="Sternberg P.W."/>
            <person name="Goodrich-Blair H."/>
            <person name="Dillman A.R."/>
        </authorList>
    </citation>
    <scope>NUCLEOTIDE SEQUENCE</scope>
    <source>
        <strain evidence="1">PS9179</strain>
        <tissue evidence="1">Whole animal</tissue>
    </source>
</reference>
<sequence>MHYAIYLNPESTSTCGQIQLVKSTPKSNNPLASSSSSLNAKSAQFQHDFNLALFNHSHSFCRIRVYHGSTFFFCHFKASSRARFLAPCPHRHRHSTFFIAFCALHCSLTKCSVTTIGIK</sequence>
<dbReference type="AlphaFoldDB" id="A0AA39IFK9"/>
<comment type="caution">
    <text evidence="1">The sequence shown here is derived from an EMBL/GenBank/DDBJ whole genome shotgun (WGS) entry which is preliminary data.</text>
</comment>
<dbReference type="EMBL" id="JAUCMV010000001">
    <property type="protein sequence ID" value="KAK0423460.1"/>
    <property type="molecule type" value="Genomic_DNA"/>
</dbReference>
<proteinExistence type="predicted"/>
<evidence type="ECO:0000313" key="2">
    <source>
        <dbReference type="Proteomes" id="UP001175271"/>
    </source>
</evidence>
<name>A0AA39IFK9_9BILA</name>